<evidence type="ECO:0000256" key="4">
    <source>
        <dbReference type="ARBA" id="ARBA00003889"/>
    </source>
</evidence>
<evidence type="ECO:0000256" key="18">
    <source>
        <dbReference type="PIRSR" id="PIRSR006135-1"/>
    </source>
</evidence>
<feature type="binding site" evidence="19">
    <location>
        <begin position="35"/>
        <end position="37"/>
    </location>
    <ligand>
        <name>GTP</name>
        <dbReference type="ChEBI" id="CHEBI:37565"/>
    </ligand>
</feature>
<evidence type="ECO:0000256" key="5">
    <source>
        <dbReference type="ARBA" id="ARBA00004692"/>
    </source>
</evidence>
<evidence type="ECO:0000256" key="6">
    <source>
        <dbReference type="ARBA" id="ARBA00005159"/>
    </source>
</evidence>
<dbReference type="InterPro" id="IPR003203">
    <property type="entry name" value="CobU/CobP"/>
</dbReference>
<comment type="catalytic activity">
    <reaction evidence="3">
        <text>adenosylcob(III)inamide + GTP = adenosylcob(III)inamide phosphate + GDP + H(+)</text>
        <dbReference type="Rhea" id="RHEA:15765"/>
        <dbReference type="ChEBI" id="CHEBI:2480"/>
        <dbReference type="ChEBI" id="CHEBI:15378"/>
        <dbReference type="ChEBI" id="CHEBI:37565"/>
        <dbReference type="ChEBI" id="CHEBI:58189"/>
        <dbReference type="ChEBI" id="CHEBI:58502"/>
        <dbReference type="EC" id="2.7.1.156"/>
    </reaction>
</comment>
<comment type="pathway">
    <text evidence="6">Cofactor biosynthesis; adenosylcobalamin biosynthesis; adenosylcobalamin from cob(II)yrinate a,c-diamide: step 5/7.</text>
</comment>
<evidence type="ECO:0000256" key="17">
    <source>
        <dbReference type="ARBA" id="ARBA00030571"/>
    </source>
</evidence>
<dbReference type="PANTHER" id="PTHR34848">
    <property type="match status" value="1"/>
</dbReference>
<proteinExistence type="inferred from homology"/>
<dbReference type="GO" id="GO:0043752">
    <property type="term" value="F:adenosylcobinamide kinase activity"/>
    <property type="evidence" value="ECO:0007669"/>
    <property type="project" value="UniProtKB-EC"/>
</dbReference>
<keyword evidence="15 19" id="KW-0342">GTP-binding</keyword>
<accession>A0A0U1KVG1</accession>
<comment type="function">
    <text evidence="4">Catalyzes ATP-dependent phosphorylation of adenosylcobinamide and addition of GMP to adenosylcobinamide phosphate.</text>
</comment>
<comment type="similarity">
    <text evidence="7">Belongs to the CobU/CobP family.</text>
</comment>
<protein>
    <recommendedName>
        <fullName evidence="16">Adenosylcobinamide kinase</fullName>
        <ecNumber evidence="8">2.7.1.156</ecNumber>
        <ecNumber evidence="9">2.7.7.62</ecNumber>
    </recommendedName>
    <alternativeName>
        <fullName evidence="17">Adenosylcobinamide-phosphate guanylyltransferase</fullName>
    </alternativeName>
</protein>
<evidence type="ECO:0000256" key="11">
    <source>
        <dbReference type="ARBA" id="ARBA00022679"/>
    </source>
</evidence>
<keyword evidence="10" id="KW-0169">Cobalamin biosynthesis</keyword>
<dbReference type="EC" id="2.7.1.156" evidence="8"/>
<keyword evidence="13 20" id="KW-0418">Kinase</keyword>
<dbReference type="RefSeq" id="WP_021167383.1">
    <property type="nucleotide sequence ID" value="NZ_CTRP01000004.1"/>
</dbReference>
<evidence type="ECO:0000256" key="12">
    <source>
        <dbReference type="ARBA" id="ARBA00022741"/>
    </source>
</evidence>
<evidence type="ECO:0000256" key="8">
    <source>
        <dbReference type="ARBA" id="ARBA00012016"/>
    </source>
</evidence>
<evidence type="ECO:0000256" key="1">
    <source>
        <dbReference type="ARBA" id="ARBA00000312"/>
    </source>
</evidence>
<evidence type="ECO:0000256" key="13">
    <source>
        <dbReference type="ARBA" id="ARBA00022777"/>
    </source>
</evidence>
<organism evidence="20 21">
    <name type="scientific">Sporomusa ovata</name>
    <dbReference type="NCBI Taxonomy" id="2378"/>
    <lineage>
        <taxon>Bacteria</taxon>
        <taxon>Bacillati</taxon>
        <taxon>Bacillota</taxon>
        <taxon>Negativicutes</taxon>
        <taxon>Selenomonadales</taxon>
        <taxon>Sporomusaceae</taxon>
        <taxon>Sporomusa</taxon>
    </lineage>
</organism>
<dbReference type="InterPro" id="IPR027417">
    <property type="entry name" value="P-loop_NTPase"/>
</dbReference>
<evidence type="ECO:0000256" key="9">
    <source>
        <dbReference type="ARBA" id="ARBA00012523"/>
    </source>
</evidence>
<dbReference type="PANTHER" id="PTHR34848:SF1">
    <property type="entry name" value="BIFUNCTIONAL ADENOSYLCOBALAMIN BIOSYNTHESIS PROTEIN COBU"/>
    <property type="match status" value="1"/>
</dbReference>
<reference evidence="21" key="1">
    <citation type="submission" date="2015-03" db="EMBL/GenBank/DDBJ databases">
        <authorList>
            <person name="Nijsse Bart"/>
        </authorList>
    </citation>
    <scope>NUCLEOTIDE SEQUENCE [LARGE SCALE GENOMIC DNA]</scope>
</reference>
<dbReference type="PIRSF" id="PIRSF006135">
    <property type="entry name" value="CobU"/>
    <property type="match status" value="1"/>
</dbReference>
<comment type="catalytic activity">
    <reaction evidence="1">
        <text>adenosylcob(III)inamide + ATP = adenosylcob(III)inamide phosphate + ADP + H(+)</text>
        <dbReference type="Rhea" id="RHEA:15769"/>
        <dbReference type="ChEBI" id="CHEBI:2480"/>
        <dbReference type="ChEBI" id="CHEBI:15378"/>
        <dbReference type="ChEBI" id="CHEBI:30616"/>
        <dbReference type="ChEBI" id="CHEBI:58502"/>
        <dbReference type="ChEBI" id="CHEBI:456216"/>
        <dbReference type="EC" id="2.7.1.156"/>
    </reaction>
</comment>
<dbReference type="GO" id="GO:0009236">
    <property type="term" value="P:cobalamin biosynthetic process"/>
    <property type="evidence" value="ECO:0007669"/>
    <property type="project" value="UniProtKB-UniPathway"/>
</dbReference>
<dbReference type="Proteomes" id="UP000049855">
    <property type="component" value="Unassembled WGS sequence"/>
</dbReference>
<keyword evidence="21" id="KW-1185">Reference proteome</keyword>
<evidence type="ECO:0000256" key="16">
    <source>
        <dbReference type="ARBA" id="ARBA00029570"/>
    </source>
</evidence>
<evidence type="ECO:0000256" key="14">
    <source>
        <dbReference type="ARBA" id="ARBA00022840"/>
    </source>
</evidence>
<evidence type="ECO:0000313" key="20">
    <source>
        <dbReference type="EMBL" id="CQR71275.1"/>
    </source>
</evidence>
<dbReference type="SUPFAM" id="SSF52540">
    <property type="entry name" value="P-loop containing nucleoside triphosphate hydrolases"/>
    <property type="match status" value="1"/>
</dbReference>
<dbReference type="CDD" id="cd00544">
    <property type="entry name" value="CobU"/>
    <property type="match status" value="1"/>
</dbReference>
<dbReference type="Pfam" id="PF02283">
    <property type="entry name" value="CobU"/>
    <property type="match status" value="1"/>
</dbReference>
<feature type="binding site" evidence="19">
    <location>
        <begin position="10"/>
        <end position="17"/>
    </location>
    <ligand>
        <name>GTP</name>
        <dbReference type="ChEBI" id="CHEBI:37565"/>
    </ligand>
</feature>
<sequence>MAGKIVLVTGGARSGKSTFAEQIAARGGGRVAYIATAQIYDEEMEERVSIHQSRRPANWLTFEAPYNADEAMAKAALSADTVLFDCLTLYTSNLLLAPKAPSDREERRQAVLGSIEKLLASAKQGNCDVIFVSNEVGLGIVPDNALAREYRDVAGLVNQMVAANADEVYLVVSGLAVELKKIAVSLKESELNG</sequence>
<evidence type="ECO:0000256" key="2">
    <source>
        <dbReference type="ARBA" id="ARBA00000711"/>
    </source>
</evidence>
<dbReference type="EMBL" id="CTRP01000004">
    <property type="protein sequence ID" value="CQR71275.1"/>
    <property type="molecule type" value="Genomic_DNA"/>
</dbReference>
<dbReference type="NCBIfam" id="NF004469">
    <property type="entry name" value="PRK05800.1"/>
    <property type="match status" value="1"/>
</dbReference>
<keyword evidence="11 20" id="KW-0808">Transferase</keyword>
<comment type="catalytic activity">
    <reaction evidence="2">
        <text>adenosylcob(III)inamide phosphate + GTP + H(+) = adenosylcob(III)inamide-GDP + diphosphate</text>
        <dbReference type="Rhea" id="RHEA:22712"/>
        <dbReference type="ChEBI" id="CHEBI:15378"/>
        <dbReference type="ChEBI" id="CHEBI:33019"/>
        <dbReference type="ChEBI" id="CHEBI:37565"/>
        <dbReference type="ChEBI" id="CHEBI:58502"/>
        <dbReference type="ChEBI" id="CHEBI:60487"/>
        <dbReference type="EC" id="2.7.7.62"/>
    </reaction>
</comment>
<feature type="binding site" evidence="19">
    <location>
        <position position="85"/>
    </location>
    <ligand>
        <name>GTP</name>
        <dbReference type="ChEBI" id="CHEBI:37565"/>
    </ligand>
</feature>
<gene>
    <name evidence="20" type="ORF">SpAn4DRAFT_3780</name>
</gene>
<feature type="active site" description="GMP-histidine intermediate" evidence="18">
    <location>
        <position position="51"/>
    </location>
</feature>
<evidence type="ECO:0000313" key="21">
    <source>
        <dbReference type="Proteomes" id="UP000049855"/>
    </source>
</evidence>
<dbReference type="GO" id="GO:0005524">
    <property type="term" value="F:ATP binding"/>
    <property type="evidence" value="ECO:0007669"/>
    <property type="project" value="UniProtKB-KW"/>
</dbReference>
<feature type="binding site" evidence="19">
    <location>
        <position position="63"/>
    </location>
    <ligand>
        <name>GTP</name>
        <dbReference type="ChEBI" id="CHEBI:37565"/>
    </ligand>
</feature>
<evidence type="ECO:0000256" key="3">
    <source>
        <dbReference type="ARBA" id="ARBA00001522"/>
    </source>
</evidence>
<dbReference type="Gene3D" id="3.40.50.300">
    <property type="entry name" value="P-loop containing nucleotide triphosphate hydrolases"/>
    <property type="match status" value="1"/>
</dbReference>
<evidence type="ECO:0000256" key="19">
    <source>
        <dbReference type="PIRSR" id="PIRSR006135-2"/>
    </source>
</evidence>
<dbReference type="EC" id="2.7.7.62" evidence="9"/>
<name>A0A0U1KVG1_9FIRM</name>
<dbReference type="GO" id="GO:0008820">
    <property type="term" value="F:cobinamide phosphate guanylyltransferase activity"/>
    <property type="evidence" value="ECO:0007669"/>
    <property type="project" value="UniProtKB-EC"/>
</dbReference>
<keyword evidence="20" id="KW-0548">Nucleotidyltransferase</keyword>
<dbReference type="UniPathway" id="UPA00148">
    <property type="reaction ID" value="UER00236"/>
</dbReference>
<dbReference type="GO" id="GO:0005525">
    <property type="term" value="F:GTP binding"/>
    <property type="evidence" value="ECO:0007669"/>
    <property type="project" value="UniProtKB-KW"/>
</dbReference>
<evidence type="ECO:0000256" key="10">
    <source>
        <dbReference type="ARBA" id="ARBA00022573"/>
    </source>
</evidence>
<evidence type="ECO:0000256" key="15">
    <source>
        <dbReference type="ARBA" id="ARBA00023134"/>
    </source>
</evidence>
<dbReference type="AlphaFoldDB" id="A0A0U1KVG1"/>
<comment type="pathway">
    <text evidence="5">Cofactor biosynthesis; adenosylcobalamin biosynthesis; adenosylcobalamin from cob(II)yrinate a,c-diamide: step 6/7.</text>
</comment>
<keyword evidence="14" id="KW-0067">ATP-binding</keyword>
<evidence type="ECO:0000256" key="7">
    <source>
        <dbReference type="ARBA" id="ARBA00007490"/>
    </source>
</evidence>
<keyword evidence="12 19" id="KW-0547">Nucleotide-binding</keyword>